<proteinExistence type="predicted"/>
<gene>
    <name evidence="12" type="ORF">MNOR_LOCUS16213</name>
</gene>
<evidence type="ECO:0000256" key="4">
    <source>
        <dbReference type="ARBA" id="ARBA00022771"/>
    </source>
</evidence>
<evidence type="ECO:0000313" key="13">
    <source>
        <dbReference type="Proteomes" id="UP001497623"/>
    </source>
</evidence>
<keyword evidence="5" id="KW-0862">Zinc</keyword>
<comment type="caution">
    <text evidence="12">The sequence shown here is derived from an EMBL/GenBank/DDBJ whole genome shotgun (WGS) entry which is preliminary data.</text>
</comment>
<dbReference type="InterPro" id="IPR050826">
    <property type="entry name" value="Krueppel_C2H2_ZnFinger"/>
</dbReference>
<evidence type="ECO:0000256" key="10">
    <source>
        <dbReference type="PROSITE-ProRule" id="PRU00042"/>
    </source>
</evidence>
<evidence type="ECO:0000313" key="12">
    <source>
        <dbReference type="EMBL" id="CAL4098381.1"/>
    </source>
</evidence>
<keyword evidence="8" id="KW-0804">Transcription</keyword>
<dbReference type="GO" id="GO:0003677">
    <property type="term" value="F:DNA binding"/>
    <property type="evidence" value="ECO:0007669"/>
    <property type="project" value="UniProtKB-KW"/>
</dbReference>
<dbReference type="Gene3D" id="3.30.160.60">
    <property type="entry name" value="Classic Zinc Finger"/>
    <property type="match status" value="1"/>
</dbReference>
<evidence type="ECO:0000256" key="8">
    <source>
        <dbReference type="ARBA" id="ARBA00023163"/>
    </source>
</evidence>
<keyword evidence="2" id="KW-0479">Metal-binding</keyword>
<feature type="domain" description="C2H2-type" evidence="11">
    <location>
        <begin position="132"/>
        <end position="156"/>
    </location>
</feature>
<dbReference type="Proteomes" id="UP001497623">
    <property type="component" value="Unassembled WGS sequence"/>
</dbReference>
<dbReference type="InterPro" id="IPR013087">
    <property type="entry name" value="Znf_C2H2_type"/>
</dbReference>
<dbReference type="PROSITE" id="PS00028">
    <property type="entry name" value="ZINC_FINGER_C2H2_1"/>
    <property type="match status" value="1"/>
</dbReference>
<dbReference type="PANTHER" id="PTHR24377">
    <property type="entry name" value="IP01015P-RELATED"/>
    <property type="match status" value="1"/>
</dbReference>
<evidence type="ECO:0000256" key="9">
    <source>
        <dbReference type="ARBA" id="ARBA00023242"/>
    </source>
</evidence>
<evidence type="ECO:0000256" key="5">
    <source>
        <dbReference type="ARBA" id="ARBA00022833"/>
    </source>
</evidence>
<feature type="non-terminal residue" evidence="12">
    <location>
        <position position="156"/>
    </location>
</feature>
<evidence type="ECO:0000256" key="1">
    <source>
        <dbReference type="ARBA" id="ARBA00004123"/>
    </source>
</evidence>
<sequence>MSRSPWRIRLYPVLFRFNSIARVRNRQIIIALNSFFLLYTTMEEHVNINVKEEIEVYEEPVLSQDIEVTVKEECKSHLGNKLKALSCNSHILNHQSAHTSEKTHQCNQWVKDDSQKGKILGQRKTHTYVKQHQCNQCCKEFSLKSNLTRHQDTHTE</sequence>
<organism evidence="12 13">
    <name type="scientific">Meganyctiphanes norvegica</name>
    <name type="common">Northern krill</name>
    <name type="synonym">Thysanopoda norvegica</name>
    <dbReference type="NCBI Taxonomy" id="48144"/>
    <lineage>
        <taxon>Eukaryota</taxon>
        <taxon>Metazoa</taxon>
        <taxon>Ecdysozoa</taxon>
        <taxon>Arthropoda</taxon>
        <taxon>Crustacea</taxon>
        <taxon>Multicrustacea</taxon>
        <taxon>Malacostraca</taxon>
        <taxon>Eumalacostraca</taxon>
        <taxon>Eucarida</taxon>
        <taxon>Euphausiacea</taxon>
        <taxon>Euphausiidae</taxon>
        <taxon>Meganyctiphanes</taxon>
    </lineage>
</organism>
<evidence type="ECO:0000256" key="7">
    <source>
        <dbReference type="ARBA" id="ARBA00023125"/>
    </source>
</evidence>
<keyword evidence="6" id="KW-0805">Transcription regulation</keyword>
<keyword evidence="3" id="KW-0677">Repeat</keyword>
<keyword evidence="13" id="KW-1185">Reference proteome</keyword>
<dbReference type="GO" id="GO:0005634">
    <property type="term" value="C:nucleus"/>
    <property type="evidence" value="ECO:0007669"/>
    <property type="project" value="UniProtKB-SubCell"/>
</dbReference>
<keyword evidence="7" id="KW-0238">DNA-binding</keyword>
<reference evidence="12 13" key="1">
    <citation type="submission" date="2024-05" db="EMBL/GenBank/DDBJ databases">
        <authorList>
            <person name="Wallberg A."/>
        </authorList>
    </citation>
    <scope>NUCLEOTIDE SEQUENCE [LARGE SCALE GENOMIC DNA]</scope>
</reference>
<comment type="subcellular location">
    <subcellularLocation>
        <location evidence="1">Nucleus</location>
    </subcellularLocation>
</comment>
<dbReference type="AlphaFoldDB" id="A0AAV2QWC7"/>
<dbReference type="GO" id="GO:0008270">
    <property type="term" value="F:zinc ion binding"/>
    <property type="evidence" value="ECO:0007669"/>
    <property type="project" value="UniProtKB-KW"/>
</dbReference>
<evidence type="ECO:0000256" key="3">
    <source>
        <dbReference type="ARBA" id="ARBA00022737"/>
    </source>
</evidence>
<accession>A0AAV2QWC7</accession>
<protein>
    <recommendedName>
        <fullName evidence="11">C2H2-type domain-containing protein</fullName>
    </recommendedName>
</protein>
<dbReference type="PROSITE" id="PS50157">
    <property type="entry name" value="ZINC_FINGER_C2H2_2"/>
    <property type="match status" value="1"/>
</dbReference>
<keyword evidence="4 10" id="KW-0863">Zinc-finger</keyword>
<evidence type="ECO:0000256" key="2">
    <source>
        <dbReference type="ARBA" id="ARBA00022723"/>
    </source>
</evidence>
<dbReference type="InterPro" id="IPR036236">
    <property type="entry name" value="Znf_C2H2_sf"/>
</dbReference>
<keyword evidence="9" id="KW-0539">Nucleus</keyword>
<dbReference type="EMBL" id="CAXKWB010010536">
    <property type="protein sequence ID" value="CAL4098381.1"/>
    <property type="molecule type" value="Genomic_DNA"/>
</dbReference>
<dbReference type="SUPFAM" id="SSF57667">
    <property type="entry name" value="beta-beta-alpha zinc fingers"/>
    <property type="match status" value="1"/>
</dbReference>
<evidence type="ECO:0000256" key="6">
    <source>
        <dbReference type="ARBA" id="ARBA00023015"/>
    </source>
</evidence>
<evidence type="ECO:0000259" key="11">
    <source>
        <dbReference type="PROSITE" id="PS50157"/>
    </source>
</evidence>
<dbReference type="FunFam" id="3.30.160.60:FF:000030">
    <property type="entry name" value="Zinc finger protein 628"/>
    <property type="match status" value="1"/>
</dbReference>
<name>A0AAV2QWC7_MEGNR</name>